<dbReference type="PANTHER" id="PTHR33978:SF4">
    <property type="entry name" value="SERINE_THREONINE-KINASE"/>
    <property type="match status" value="1"/>
</dbReference>
<feature type="compositionally biased region" description="Polar residues" evidence="1">
    <location>
        <begin position="128"/>
        <end position="144"/>
    </location>
</feature>
<accession>A0A6I9RGP1</accession>
<dbReference type="GeneID" id="105048222"/>
<sequence>MDKDQNQIPANSLVWDCGSSLYDSFELKSFKRQLDSAIASRCLSMPHLSEHPPLPPPPSGKTKKHSKFYKSLHKLLRSVLRLRPTFRVRLQTYQHDEHGYHGVYWRSGSLASIPEVCEKDFGSPDLDSSVSSTMSERFTSTTAGQLKVAS</sequence>
<dbReference type="OrthoDB" id="1932439at2759"/>
<dbReference type="KEGG" id="egu:105048222"/>
<evidence type="ECO:0000313" key="3">
    <source>
        <dbReference type="RefSeq" id="XP_010925767.1"/>
    </source>
</evidence>
<dbReference type="PANTHER" id="PTHR33978">
    <property type="entry name" value="SERINE/THREONINE-KINASE"/>
    <property type="match status" value="1"/>
</dbReference>
<keyword evidence="2" id="KW-1185">Reference proteome</keyword>
<name>A0A6I9RGP1_ELAGV</name>
<dbReference type="AlphaFoldDB" id="A0A6I9RGP1"/>
<gene>
    <name evidence="3" type="primary">LOC105048222</name>
</gene>
<protein>
    <submittedName>
        <fullName evidence="3">Uncharacterized protein LOC105048222</fullName>
    </submittedName>
</protein>
<feature type="region of interest" description="Disordered" evidence="1">
    <location>
        <begin position="128"/>
        <end position="150"/>
    </location>
</feature>
<organism evidence="2 3">
    <name type="scientific">Elaeis guineensis var. tenera</name>
    <name type="common">Oil palm</name>
    <dbReference type="NCBI Taxonomy" id="51953"/>
    <lineage>
        <taxon>Eukaryota</taxon>
        <taxon>Viridiplantae</taxon>
        <taxon>Streptophyta</taxon>
        <taxon>Embryophyta</taxon>
        <taxon>Tracheophyta</taxon>
        <taxon>Spermatophyta</taxon>
        <taxon>Magnoliopsida</taxon>
        <taxon>Liliopsida</taxon>
        <taxon>Arecaceae</taxon>
        <taxon>Arecoideae</taxon>
        <taxon>Cocoseae</taxon>
        <taxon>Elaeidinae</taxon>
        <taxon>Elaeis</taxon>
    </lineage>
</organism>
<dbReference type="Proteomes" id="UP000504607">
    <property type="component" value="Chromosome 7"/>
</dbReference>
<dbReference type="InParanoid" id="A0A6I9RGP1"/>
<reference evidence="3" key="1">
    <citation type="submission" date="2025-08" db="UniProtKB">
        <authorList>
            <consortium name="RefSeq"/>
        </authorList>
    </citation>
    <scope>IDENTIFICATION</scope>
</reference>
<evidence type="ECO:0000313" key="2">
    <source>
        <dbReference type="Proteomes" id="UP000504607"/>
    </source>
</evidence>
<evidence type="ECO:0000256" key="1">
    <source>
        <dbReference type="SAM" id="MobiDB-lite"/>
    </source>
</evidence>
<dbReference type="RefSeq" id="XP_010925767.1">
    <property type="nucleotide sequence ID" value="XM_010927465.3"/>
</dbReference>
<proteinExistence type="predicted"/>